<dbReference type="InterPro" id="IPR055164">
    <property type="entry name" value="EDR1/CTR1/ARMC3-like_pept-like"/>
</dbReference>
<comment type="catalytic activity">
    <reaction evidence="9">
        <text>L-seryl-[protein] + ATP = O-phospho-L-seryl-[protein] + ADP + H(+)</text>
        <dbReference type="Rhea" id="RHEA:17989"/>
        <dbReference type="Rhea" id="RHEA-COMP:9863"/>
        <dbReference type="Rhea" id="RHEA-COMP:11604"/>
        <dbReference type="ChEBI" id="CHEBI:15378"/>
        <dbReference type="ChEBI" id="CHEBI:29999"/>
        <dbReference type="ChEBI" id="CHEBI:30616"/>
        <dbReference type="ChEBI" id="CHEBI:83421"/>
        <dbReference type="ChEBI" id="CHEBI:456216"/>
        <dbReference type="EC" id="2.7.11.1"/>
    </reaction>
</comment>
<dbReference type="GO" id="GO:0010182">
    <property type="term" value="P:sugar mediated signaling pathway"/>
    <property type="evidence" value="ECO:0007669"/>
    <property type="project" value="UniProtKB-ARBA"/>
</dbReference>
<evidence type="ECO:0000259" key="12">
    <source>
        <dbReference type="PROSITE" id="PS50011"/>
    </source>
</evidence>
<evidence type="ECO:0000256" key="11">
    <source>
        <dbReference type="SAM" id="MobiDB-lite"/>
    </source>
</evidence>
<dbReference type="GO" id="GO:0004674">
    <property type="term" value="F:protein serine/threonine kinase activity"/>
    <property type="evidence" value="ECO:0007669"/>
    <property type="project" value="UniProtKB-KW"/>
</dbReference>
<protein>
    <recommendedName>
        <fullName evidence="2">non-specific serine/threonine protein kinase</fullName>
        <ecNumber evidence="2">2.7.11.1</ecNumber>
    </recommendedName>
</protein>
<feature type="binding site" evidence="10">
    <location>
        <position position="869"/>
    </location>
    <ligand>
        <name>ATP</name>
        <dbReference type="ChEBI" id="CHEBI:30616"/>
    </ligand>
</feature>
<dbReference type="InterPro" id="IPR008271">
    <property type="entry name" value="Ser/Thr_kinase_AS"/>
</dbReference>
<keyword evidence="7 10" id="KW-0067">ATP-binding</keyword>
<dbReference type="InterPro" id="IPR011009">
    <property type="entry name" value="Kinase-like_dom_sf"/>
</dbReference>
<keyword evidence="4" id="KW-0808">Transferase</keyword>
<dbReference type="EC" id="2.7.11.1" evidence="2"/>
<evidence type="ECO:0000256" key="7">
    <source>
        <dbReference type="ARBA" id="ARBA00022840"/>
    </source>
</evidence>
<comment type="similarity">
    <text evidence="1">Belongs to the protein kinase superfamily. TKL Ser/Thr protein kinase family. RAF subfamily.</text>
</comment>
<dbReference type="EMBL" id="GCHU01005479">
    <property type="protein sequence ID" value="JAG88799.1"/>
    <property type="molecule type" value="Transcribed_RNA"/>
</dbReference>
<evidence type="ECO:0000256" key="2">
    <source>
        <dbReference type="ARBA" id="ARBA00012513"/>
    </source>
</evidence>
<dbReference type="FunFam" id="3.30.200.20:FF:000060">
    <property type="entry name" value="Serine/threonine-protein kinase isoform 1"/>
    <property type="match status" value="1"/>
</dbReference>
<dbReference type="Pfam" id="PF07714">
    <property type="entry name" value="PK_Tyr_Ser-Thr"/>
    <property type="match status" value="1"/>
</dbReference>
<dbReference type="GO" id="GO:0005524">
    <property type="term" value="F:ATP binding"/>
    <property type="evidence" value="ECO:0007669"/>
    <property type="project" value="UniProtKB-UniRule"/>
</dbReference>
<evidence type="ECO:0000256" key="8">
    <source>
        <dbReference type="ARBA" id="ARBA00047899"/>
    </source>
</evidence>
<evidence type="ECO:0000256" key="5">
    <source>
        <dbReference type="ARBA" id="ARBA00022741"/>
    </source>
</evidence>
<dbReference type="PROSITE" id="PS00107">
    <property type="entry name" value="PROTEIN_KINASE_ATP"/>
    <property type="match status" value="1"/>
</dbReference>
<proteinExistence type="inferred from homology"/>
<comment type="catalytic activity">
    <reaction evidence="8">
        <text>L-threonyl-[protein] + ATP = O-phospho-L-threonyl-[protein] + ADP + H(+)</text>
        <dbReference type="Rhea" id="RHEA:46608"/>
        <dbReference type="Rhea" id="RHEA-COMP:11060"/>
        <dbReference type="Rhea" id="RHEA-COMP:11605"/>
        <dbReference type="ChEBI" id="CHEBI:15378"/>
        <dbReference type="ChEBI" id="CHEBI:30013"/>
        <dbReference type="ChEBI" id="CHEBI:30616"/>
        <dbReference type="ChEBI" id="CHEBI:61977"/>
        <dbReference type="ChEBI" id="CHEBI:456216"/>
        <dbReference type="EC" id="2.7.11.1"/>
    </reaction>
</comment>
<sequence>MREGCCGVGWGICNSIGPSSVFDMPVCRSDYLPLKNQVLPDPSTPHSNGNGLGVLEGFAKSRRQSSYPHRRHFSAESFDEHHNNSEDRALLCYGEIEHSEANQGFEPRPGFYAERKALQPFADPVNLIEYWKPSYYSSRDHANRKQPYTHPEHEQRKHSYRELWQIGAIGATGAPDFDQRKNSPSYSPTERSVHEQRKGLGFWVSDHPTEDHGFHRGNNWLGDRNSTGSNSPAGGRVQCASSTGLQRQSSGSSYSDSFLSGDFPLTTLSPTVSLNANDSAFFNALYDDGCKYDDPRPVKHSNGSLKSWAQQTEESYNLQLTLALRLTAEATSTEGNDLHFFGNQVAPHTAAVDSATKVEAASYRFWVNGSLSYYDKIEDGFYHIWGMNPYVWTVCNNLDEGHQMPSLESLKSVDPMDSSMEVVLIDKQADSHLRELQNKTLVLAYASTNTRQVAEELGKLVCMLMGGTSLTEDGDLMMRWKANSKMLRDCLNSIVLPMGSLSVGLCKHRALLFKALADIIDLPCRIVQGCKYCGLSDGSSCLVQCDVEREYLVDLIGSPGELSDPMSLVSGSTFLSIASPLRMPELKSFHITDEVRSLARQYSHDNKSLNDLFDVANSSQVAGPFEDTSRVSSASTSEQVTIEPAVSCPNACTDKKSTTTIVAADVTNFAGKRSMFNMMMHGEGLNTKVDKIHVPNKSIFSTERNGTRPPKLTDFSVAVRSTKLHLEKSWRMPSISKAGDDNLQHRHLPVHMKGDMVTKNGIQNSCEKDKCLVEHGKITNAECPQETVLPMHMQKDVQPKLQVSHNKGEDGRLKQAGGIQHNRITLELSLAMDGLEIPWEDLVLKERIGSGSFGTVHHADWHGSEVAVKILIDQDLHDDRLKEFLREVAIMKRLRHPNVVLFMGAVTKRPNLSIVTEYLPRGSLYRLIHRAGARELLDERRRLRMALDVAKGINYLHQLNPPIVHRDLKSPNLLVDKTWTVKVCDFGLSRFKANTFISSKSAAGTPEWMAPEVLRDEPSNEKSDVYSFGVILWELVTMQQPWSGLSPAQVVGAVGFQNRRLTIPQDMHPEIAAIIEACWANDPRQRPSFLSIMESLKPLVKSSAAQSVHGNS</sequence>
<dbReference type="GO" id="GO:0006950">
    <property type="term" value="P:response to stress"/>
    <property type="evidence" value="ECO:0007669"/>
    <property type="project" value="UniProtKB-ARBA"/>
</dbReference>
<reference evidence="13" key="1">
    <citation type="submission" date="2015-02" db="EMBL/GenBank/DDBJ databases">
        <title>A transcriptome of Wollemia nobilis - a relic of Gondwana.</title>
        <authorList>
            <person name="Chia J.Y."/>
            <person name="Leong Y.S."/>
            <person name="Abdul Karim S."/>
            <person name="Wan Azmi N."/>
            <person name="Hercus R."/>
            <person name="Croft L."/>
        </authorList>
    </citation>
    <scope>NUCLEOTIDE SEQUENCE</scope>
    <source>
        <strain evidence="13">MaeBrown</strain>
        <tissue evidence="13">Leaf</tissue>
    </source>
</reference>
<evidence type="ECO:0000256" key="3">
    <source>
        <dbReference type="ARBA" id="ARBA00022527"/>
    </source>
</evidence>
<feature type="domain" description="Protein kinase" evidence="12">
    <location>
        <begin position="842"/>
        <end position="1100"/>
    </location>
</feature>
<dbReference type="InterPro" id="IPR017441">
    <property type="entry name" value="Protein_kinase_ATP_BS"/>
</dbReference>
<evidence type="ECO:0000256" key="1">
    <source>
        <dbReference type="ARBA" id="ARBA00010507"/>
    </source>
</evidence>
<dbReference type="AlphaFoldDB" id="A0A0C9RXN7"/>
<dbReference type="PANTHER" id="PTHR44329:SF96">
    <property type="entry name" value="OS04G0610900 PROTEIN"/>
    <property type="match status" value="1"/>
</dbReference>
<dbReference type="SMART" id="SM00220">
    <property type="entry name" value="S_TKc"/>
    <property type="match status" value="1"/>
</dbReference>
<keyword evidence="5 10" id="KW-0547">Nucleotide-binding</keyword>
<dbReference type="PROSITE" id="PS50011">
    <property type="entry name" value="PROTEIN_KINASE_DOM"/>
    <property type="match status" value="1"/>
</dbReference>
<evidence type="ECO:0000256" key="10">
    <source>
        <dbReference type="PROSITE-ProRule" id="PRU10141"/>
    </source>
</evidence>
<feature type="region of interest" description="Disordered" evidence="11">
    <location>
        <begin position="171"/>
        <end position="194"/>
    </location>
</feature>
<feature type="region of interest" description="Disordered" evidence="11">
    <location>
        <begin position="214"/>
        <end position="251"/>
    </location>
</feature>
<dbReference type="PANTHER" id="PTHR44329">
    <property type="entry name" value="SERINE/THREONINE-PROTEIN KINASE TNNI3K-RELATED"/>
    <property type="match status" value="1"/>
</dbReference>
<evidence type="ECO:0000256" key="6">
    <source>
        <dbReference type="ARBA" id="ARBA00022777"/>
    </source>
</evidence>
<dbReference type="Gene3D" id="3.30.200.20">
    <property type="entry name" value="Phosphorylase Kinase, domain 1"/>
    <property type="match status" value="1"/>
</dbReference>
<keyword evidence="3" id="KW-0723">Serine/threonine-protein kinase</keyword>
<dbReference type="PRINTS" id="PR00109">
    <property type="entry name" value="TYRKINASE"/>
</dbReference>
<evidence type="ECO:0000256" key="9">
    <source>
        <dbReference type="ARBA" id="ARBA00048679"/>
    </source>
</evidence>
<evidence type="ECO:0000256" key="4">
    <source>
        <dbReference type="ARBA" id="ARBA00022679"/>
    </source>
</evidence>
<name>A0A0C9RXN7_9CONI</name>
<dbReference type="SUPFAM" id="SSF56112">
    <property type="entry name" value="Protein kinase-like (PK-like)"/>
    <property type="match status" value="1"/>
</dbReference>
<organism evidence="13">
    <name type="scientific">Wollemia nobilis</name>
    <dbReference type="NCBI Taxonomy" id="56998"/>
    <lineage>
        <taxon>Eukaryota</taxon>
        <taxon>Viridiplantae</taxon>
        <taxon>Streptophyta</taxon>
        <taxon>Embryophyta</taxon>
        <taxon>Tracheophyta</taxon>
        <taxon>Spermatophyta</taxon>
        <taxon>Pinopsida</taxon>
        <taxon>Pinidae</taxon>
        <taxon>Conifers II</taxon>
        <taxon>Araucariales</taxon>
        <taxon>Araucariaceae</taxon>
        <taxon>Wollemia</taxon>
    </lineage>
</organism>
<evidence type="ECO:0000313" key="13">
    <source>
        <dbReference type="EMBL" id="JAG88799.1"/>
    </source>
</evidence>
<dbReference type="Gene3D" id="1.10.510.10">
    <property type="entry name" value="Transferase(Phosphotransferase) domain 1"/>
    <property type="match status" value="1"/>
</dbReference>
<dbReference type="InterPro" id="IPR000719">
    <property type="entry name" value="Prot_kinase_dom"/>
</dbReference>
<feature type="compositionally biased region" description="Polar residues" evidence="11">
    <location>
        <begin position="239"/>
        <end position="248"/>
    </location>
</feature>
<keyword evidence="6" id="KW-0418">Kinase</keyword>
<dbReference type="PROSITE" id="PS00108">
    <property type="entry name" value="PROTEIN_KINASE_ST"/>
    <property type="match status" value="1"/>
</dbReference>
<dbReference type="Pfam" id="PF14381">
    <property type="entry name" value="EDR1_CTR1_ARMC3_pept"/>
    <property type="match status" value="1"/>
</dbReference>
<accession>A0A0C9RXN7</accession>
<dbReference type="CDD" id="cd13999">
    <property type="entry name" value="STKc_MAP3K-like"/>
    <property type="match status" value="1"/>
</dbReference>
<dbReference type="FunFam" id="1.10.510.10:FF:000193">
    <property type="entry name" value="Serine/threonine-protein kinase CTR1"/>
    <property type="match status" value="1"/>
</dbReference>
<dbReference type="InterPro" id="IPR001245">
    <property type="entry name" value="Ser-Thr/Tyr_kinase_cat_dom"/>
</dbReference>
<dbReference type="InterPro" id="IPR051681">
    <property type="entry name" value="Ser/Thr_Kinases-Pseudokinases"/>
</dbReference>